<dbReference type="AlphaFoldDB" id="A0A4Y2WBC7"/>
<protein>
    <submittedName>
        <fullName evidence="2">Uncharacterized protein</fullName>
    </submittedName>
</protein>
<comment type="caution">
    <text evidence="2">The sequence shown here is derived from an EMBL/GenBank/DDBJ whole genome shotgun (WGS) entry which is preliminary data.</text>
</comment>
<evidence type="ECO:0000313" key="2">
    <source>
        <dbReference type="EMBL" id="GBO34261.1"/>
    </source>
</evidence>
<evidence type="ECO:0000256" key="1">
    <source>
        <dbReference type="SAM" id="MobiDB-lite"/>
    </source>
</evidence>
<feature type="region of interest" description="Disordered" evidence="1">
    <location>
        <begin position="1"/>
        <end position="27"/>
    </location>
</feature>
<accession>A0A4Y2WBC7</accession>
<sequence>MNHHVQRWTRSSDQRMETKESQKIQDRQKIIESKIGKIIRIQDEQKIIRSKMDKDHRIQDGQRSSDLKEMKFGMWF</sequence>
<reference evidence="2 3" key="1">
    <citation type="journal article" date="2019" name="Sci. Rep.">
        <title>Orb-weaving spider Araneus ventricosus genome elucidates the spidroin gene catalogue.</title>
        <authorList>
            <person name="Kono N."/>
            <person name="Nakamura H."/>
            <person name="Ohtoshi R."/>
            <person name="Moran D.A.P."/>
            <person name="Shinohara A."/>
            <person name="Yoshida Y."/>
            <person name="Fujiwara M."/>
            <person name="Mori M."/>
            <person name="Tomita M."/>
            <person name="Arakawa K."/>
        </authorList>
    </citation>
    <scope>NUCLEOTIDE SEQUENCE [LARGE SCALE GENOMIC DNA]</scope>
</reference>
<evidence type="ECO:0000313" key="3">
    <source>
        <dbReference type="Proteomes" id="UP000499080"/>
    </source>
</evidence>
<feature type="compositionally biased region" description="Basic and acidic residues" evidence="1">
    <location>
        <begin position="10"/>
        <end position="27"/>
    </location>
</feature>
<organism evidence="2 3">
    <name type="scientific">Araneus ventricosus</name>
    <name type="common">Orbweaver spider</name>
    <name type="synonym">Epeira ventricosa</name>
    <dbReference type="NCBI Taxonomy" id="182803"/>
    <lineage>
        <taxon>Eukaryota</taxon>
        <taxon>Metazoa</taxon>
        <taxon>Ecdysozoa</taxon>
        <taxon>Arthropoda</taxon>
        <taxon>Chelicerata</taxon>
        <taxon>Arachnida</taxon>
        <taxon>Araneae</taxon>
        <taxon>Araneomorphae</taxon>
        <taxon>Entelegynae</taxon>
        <taxon>Araneoidea</taxon>
        <taxon>Araneidae</taxon>
        <taxon>Araneus</taxon>
    </lineage>
</organism>
<dbReference type="Proteomes" id="UP000499080">
    <property type="component" value="Unassembled WGS sequence"/>
</dbReference>
<proteinExistence type="predicted"/>
<dbReference type="EMBL" id="BGPR01058063">
    <property type="protein sequence ID" value="GBO34261.1"/>
    <property type="molecule type" value="Genomic_DNA"/>
</dbReference>
<keyword evidence="3" id="KW-1185">Reference proteome</keyword>
<gene>
    <name evidence="2" type="ORF">AVEN_258119_1</name>
</gene>
<name>A0A4Y2WBC7_ARAVE</name>